<keyword evidence="3" id="KW-1185">Reference proteome</keyword>
<dbReference type="Proteomes" id="UP000503447">
    <property type="component" value="Chromosome"/>
</dbReference>
<dbReference type="KEGG" id="ftj:FTUN_1995"/>
<gene>
    <name evidence="2" type="ORF">FTUN_1995</name>
</gene>
<accession>A0A6M5YKK2</accession>
<dbReference type="RefSeq" id="WP_171470465.1">
    <property type="nucleotide sequence ID" value="NZ_CP053452.2"/>
</dbReference>
<evidence type="ECO:0000313" key="3">
    <source>
        <dbReference type="Proteomes" id="UP000503447"/>
    </source>
</evidence>
<sequence>MRTTETCHAWVVYRMTLHGNAVAGNVVCEQREWEALERARPGFHTLLHSGIKTEQEAEKLARGTAGATLPRSSKKKVVPVGTPPAP</sequence>
<evidence type="ECO:0000313" key="2">
    <source>
        <dbReference type="EMBL" id="QJW94475.1"/>
    </source>
</evidence>
<dbReference type="EMBL" id="CP053452">
    <property type="protein sequence ID" value="QJW94475.1"/>
    <property type="molecule type" value="Genomic_DNA"/>
</dbReference>
<feature type="region of interest" description="Disordered" evidence="1">
    <location>
        <begin position="54"/>
        <end position="86"/>
    </location>
</feature>
<reference evidence="3" key="1">
    <citation type="submission" date="2020-05" db="EMBL/GenBank/DDBJ databases">
        <title>Frigoriglobus tundricola gen. nov., sp. nov., a psychrotolerant cellulolytic planctomycete of the family Gemmataceae with two divergent copies of 16S rRNA gene.</title>
        <authorList>
            <person name="Kulichevskaya I.S."/>
            <person name="Ivanova A.A."/>
            <person name="Naumoff D.G."/>
            <person name="Beletsky A.V."/>
            <person name="Rijpstra W.I.C."/>
            <person name="Sinninghe Damste J.S."/>
            <person name="Mardanov A.V."/>
            <person name="Ravin N.V."/>
            <person name="Dedysh S.N."/>
        </authorList>
    </citation>
    <scope>NUCLEOTIDE SEQUENCE [LARGE SCALE GENOMIC DNA]</scope>
    <source>
        <strain evidence="3">PL17</strain>
    </source>
</reference>
<organism evidence="2 3">
    <name type="scientific">Frigoriglobus tundricola</name>
    <dbReference type="NCBI Taxonomy" id="2774151"/>
    <lineage>
        <taxon>Bacteria</taxon>
        <taxon>Pseudomonadati</taxon>
        <taxon>Planctomycetota</taxon>
        <taxon>Planctomycetia</taxon>
        <taxon>Gemmatales</taxon>
        <taxon>Gemmataceae</taxon>
        <taxon>Frigoriglobus</taxon>
    </lineage>
</organism>
<protein>
    <submittedName>
        <fullName evidence="2">Uncharacterized protein</fullName>
    </submittedName>
</protein>
<name>A0A6M5YKK2_9BACT</name>
<proteinExistence type="predicted"/>
<evidence type="ECO:0000256" key="1">
    <source>
        <dbReference type="SAM" id="MobiDB-lite"/>
    </source>
</evidence>
<dbReference type="AlphaFoldDB" id="A0A6M5YKK2"/>